<reference evidence="3" key="1">
    <citation type="submission" date="2012-12" db="EMBL/GenBank/DDBJ databases">
        <authorList>
            <person name="Hellsten U."/>
            <person name="Grimwood J."/>
            <person name="Chapman J.A."/>
            <person name="Shapiro H."/>
            <person name="Aerts A."/>
            <person name="Otillar R.P."/>
            <person name="Terry A.Y."/>
            <person name="Boore J.L."/>
            <person name="Simakov O."/>
            <person name="Marletaz F."/>
            <person name="Cho S.-J."/>
            <person name="Edsinger-Gonzales E."/>
            <person name="Havlak P."/>
            <person name="Kuo D.-H."/>
            <person name="Larsson T."/>
            <person name="Lv J."/>
            <person name="Arendt D."/>
            <person name="Savage R."/>
            <person name="Osoegawa K."/>
            <person name="de Jong P."/>
            <person name="Lindberg D.R."/>
            <person name="Seaver E.C."/>
            <person name="Weisblat D.A."/>
            <person name="Putnam N.H."/>
            <person name="Grigoriev I.V."/>
            <person name="Rokhsar D.S."/>
        </authorList>
    </citation>
    <scope>NUCLEOTIDE SEQUENCE</scope>
</reference>
<dbReference type="AlphaFoldDB" id="T1EYN2"/>
<evidence type="ECO:0000313" key="3">
    <source>
        <dbReference type="Proteomes" id="UP000015101"/>
    </source>
</evidence>
<sequence>MLKINKNFGFEQRNLKMIYDQPNKIRQQTGGGNCVPDRYNTIISPAYTTIYNYINDCKSVFPRDVSTVMHVDNVKKEVIIAMMKIGRLRRLIRHQKSATKNYSSTKSWILIITNISTSPLFLNRYSTLQLQHQHPLLIYLTLTPKIAPYHRPPTIYILNVTSIVKPYAIEHLRCDVYHFHHDIIITESWLRPDHPDGGVEEVVIYLKSSISSQIHIVLPHAVNDALETLCLKCVIDSEPYFICAIYHSPNPLYEVFSLMGYIDELSNTALVSNSKIIIVMALINSTIIPFFKQVYILYSGVPPTKPIHQISTSPINKFMKSGLILKAAAITKYIKTLIINFSSKTFTNSQNLDKVYGINVNQVNKIRGSDKSFNTSTLPQIDASTLNTHLASTFSNISRPQNTLSYDLRGIKLFDFPESLIISNIKYANSLLAECRQSATFVLSLIVCDFPAGQEIVIRCVCLVFEVQSLNLTSN</sequence>
<evidence type="ECO:0000313" key="1">
    <source>
        <dbReference type="EMBL" id="ESO11810.1"/>
    </source>
</evidence>
<dbReference type="PANTHER" id="PTHR47510:SF3">
    <property type="entry name" value="ENDO_EXONUCLEASE_PHOSPHATASE DOMAIN-CONTAINING PROTEIN"/>
    <property type="match status" value="1"/>
</dbReference>
<evidence type="ECO:0000313" key="2">
    <source>
        <dbReference type="EnsemblMetazoa" id="HelroP166858"/>
    </source>
</evidence>
<dbReference type="RefSeq" id="XP_009010298.1">
    <property type="nucleotide sequence ID" value="XM_009012050.1"/>
</dbReference>
<gene>
    <name evidence="2" type="primary">20201682</name>
    <name evidence="1" type="ORF">HELRODRAFT_166858</name>
</gene>
<organism evidence="2 3">
    <name type="scientific">Helobdella robusta</name>
    <name type="common">Californian leech</name>
    <dbReference type="NCBI Taxonomy" id="6412"/>
    <lineage>
        <taxon>Eukaryota</taxon>
        <taxon>Metazoa</taxon>
        <taxon>Spiralia</taxon>
        <taxon>Lophotrochozoa</taxon>
        <taxon>Annelida</taxon>
        <taxon>Clitellata</taxon>
        <taxon>Hirudinea</taxon>
        <taxon>Rhynchobdellida</taxon>
        <taxon>Glossiphoniidae</taxon>
        <taxon>Helobdella</taxon>
    </lineage>
</organism>
<proteinExistence type="predicted"/>
<dbReference type="HOGENOM" id="CLU_575243_0_0_1"/>
<keyword evidence="3" id="KW-1185">Reference proteome</keyword>
<dbReference type="EMBL" id="KB095812">
    <property type="protein sequence ID" value="ESO11810.1"/>
    <property type="molecule type" value="Genomic_DNA"/>
</dbReference>
<name>T1EYN2_HELRO</name>
<dbReference type="EnsemblMetazoa" id="HelroT166858">
    <property type="protein sequence ID" value="HelroP166858"/>
    <property type="gene ID" value="HelroG166858"/>
</dbReference>
<dbReference type="CTD" id="20201682"/>
<reference evidence="1 3" key="2">
    <citation type="journal article" date="2013" name="Nature">
        <title>Insights into bilaterian evolution from three spiralian genomes.</title>
        <authorList>
            <person name="Simakov O."/>
            <person name="Marletaz F."/>
            <person name="Cho S.J."/>
            <person name="Edsinger-Gonzales E."/>
            <person name="Havlak P."/>
            <person name="Hellsten U."/>
            <person name="Kuo D.H."/>
            <person name="Larsson T."/>
            <person name="Lv J."/>
            <person name="Arendt D."/>
            <person name="Savage R."/>
            <person name="Osoegawa K."/>
            <person name="de Jong P."/>
            <person name="Grimwood J."/>
            <person name="Chapman J.A."/>
            <person name="Shapiro H."/>
            <person name="Aerts A."/>
            <person name="Otillar R.P."/>
            <person name="Terry A.Y."/>
            <person name="Boore J.L."/>
            <person name="Grigoriev I.V."/>
            <person name="Lindberg D.R."/>
            <person name="Seaver E.C."/>
            <person name="Weisblat D.A."/>
            <person name="Putnam N.H."/>
            <person name="Rokhsar D.S."/>
        </authorList>
    </citation>
    <scope>NUCLEOTIDE SEQUENCE</scope>
</reference>
<protein>
    <submittedName>
        <fullName evidence="1 2">Uncharacterized protein</fullName>
    </submittedName>
</protein>
<dbReference type="EMBL" id="AMQM01002583">
    <property type="status" value="NOT_ANNOTATED_CDS"/>
    <property type="molecule type" value="Genomic_DNA"/>
</dbReference>
<reference evidence="2" key="3">
    <citation type="submission" date="2015-06" db="UniProtKB">
        <authorList>
            <consortium name="EnsemblMetazoa"/>
        </authorList>
    </citation>
    <scope>IDENTIFICATION</scope>
</reference>
<accession>T1EYN2</accession>
<dbReference type="OrthoDB" id="6107840at2759"/>
<dbReference type="KEGG" id="hro:HELRODRAFT_166858"/>
<dbReference type="Proteomes" id="UP000015101">
    <property type="component" value="Unassembled WGS sequence"/>
</dbReference>
<dbReference type="InParanoid" id="T1EYN2"/>
<dbReference type="PANTHER" id="PTHR47510">
    <property type="entry name" value="REVERSE TRANSCRIPTASE DOMAIN-CONTAINING PROTEIN"/>
    <property type="match status" value="1"/>
</dbReference>
<dbReference type="GeneID" id="20201682"/>